<dbReference type="AlphaFoldDB" id="A0A0D2YIE5"/>
<dbReference type="Proteomes" id="UP000002489">
    <property type="component" value="Unassembled WGS sequence"/>
</dbReference>
<evidence type="ECO:0000313" key="3">
    <source>
        <dbReference type="Proteomes" id="UP000002489"/>
    </source>
</evidence>
<name>A0A0D2YIE5_FUSOF</name>
<organism evidence="2 3">
    <name type="scientific">Fusarium oxysporum (strain Fo5176)</name>
    <name type="common">Fusarium vascular wilt</name>
    <dbReference type="NCBI Taxonomy" id="660025"/>
    <lineage>
        <taxon>Eukaryota</taxon>
        <taxon>Fungi</taxon>
        <taxon>Dikarya</taxon>
        <taxon>Ascomycota</taxon>
        <taxon>Pezizomycotina</taxon>
        <taxon>Sordariomycetes</taxon>
        <taxon>Hypocreomycetidae</taxon>
        <taxon>Hypocreales</taxon>
        <taxon>Nectriaceae</taxon>
        <taxon>Fusarium</taxon>
        <taxon>Fusarium oxysporum species complex</taxon>
    </lineage>
</organism>
<feature type="region of interest" description="Disordered" evidence="1">
    <location>
        <begin position="26"/>
        <end position="46"/>
    </location>
</feature>
<protein>
    <submittedName>
        <fullName evidence="2">Uncharacterized protein</fullName>
    </submittedName>
</protein>
<sequence length="46" mass="4750">MSAIVALIGQRAFDMTDATCALYDSNTANENGPKPPACLPGRCPPA</sequence>
<proteinExistence type="predicted"/>
<feature type="compositionally biased region" description="Pro residues" evidence="1">
    <location>
        <begin position="33"/>
        <end position="46"/>
    </location>
</feature>
<reference evidence="2" key="2">
    <citation type="submission" date="2025-05" db="UniProtKB">
        <authorList>
            <consortium name="EnsemblFungi"/>
        </authorList>
    </citation>
    <scope>IDENTIFICATION</scope>
    <source>
        <strain evidence="2">4287 / CBS 123668 / FGSC 9935 / NRRL 34936</strain>
    </source>
</reference>
<dbReference type="EnsemblFungi" id="FOXG_06841T0">
    <property type="protein sequence ID" value="FOXG_06841P0"/>
    <property type="gene ID" value="FOXG_06841"/>
</dbReference>
<dbReference type="EnsemblFungi" id="FOXG_16170T0">
    <property type="protein sequence ID" value="FOXG_16170P0"/>
    <property type="gene ID" value="FOXG_16170"/>
</dbReference>
<evidence type="ECO:0000313" key="2">
    <source>
        <dbReference type="EnsemblFungi" id="FOXG_16210P0"/>
    </source>
</evidence>
<evidence type="ECO:0000256" key="1">
    <source>
        <dbReference type="SAM" id="MobiDB-lite"/>
    </source>
</evidence>
<accession>A0A0D2YIE5</accession>
<reference evidence="3" key="1">
    <citation type="journal article" date="2012" name="Mol. Plant Microbe Interact.">
        <title>A highly conserved effector in Fusarium oxysporum is required for full virulence on Arabidopsis.</title>
        <authorList>
            <person name="Thatcher L.F."/>
            <person name="Gardiner D.M."/>
            <person name="Kazan K."/>
            <person name="Manners J."/>
        </authorList>
    </citation>
    <scope>NUCLEOTIDE SEQUENCE [LARGE SCALE GENOMIC DNA]</scope>
    <source>
        <strain evidence="3">Fo5176</strain>
    </source>
</reference>
<dbReference type="EnsemblFungi" id="FOXG_16210T0">
    <property type="protein sequence ID" value="FOXG_16210P0"/>
    <property type="gene ID" value="FOXG_16210"/>
</dbReference>